<dbReference type="GO" id="GO:0032259">
    <property type="term" value="P:methylation"/>
    <property type="evidence" value="ECO:0007669"/>
    <property type="project" value="UniProtKB-KW"/>
</dbReference>
<evidence type="ECO:0000313" key="3">
    <source>
        <dbReference type="EMBL" id="KAK3898589.1"/>
    </source>
</evidence>
<reference evidence="3" key="1">
    <citation type="journal article" date="2023" name="Mol. Phylogenet. Evol.">
        <title>Genome-scale phylogeny and comparative genomics of the fungal order Sordariales.</title>
        <authorList>
            <person name="Hensen N."/>
            <person name="Bonometti L."/>
            <person name="Westerberg I."/>
            <person name="Brannstrom I.O."/>
            <person name="Guillou S."/>
            <person name="Cros-Aarteil S."/>
            <person name="Calhoun S."/>
            <person name="Haridas S."/>
            <person name="Kuo A."/>
            <person name="Mondo S."/>
            <person name="Pangilinan J."/>
            <person name="Riley R."/>
            <person name="LaButti K."/>
            <person name="Andreopoulos B."/>
            <person name="Lipzen A."/>
            <person name="Chen C."/>
            <person name="Yan M."/>
            <person name="Daum C."/>
            <person name="Ng V."/>
            <person name="Clum A."/>
            <person name="Steindorff A."/>
            <person name="Ohm R.A."/>
            <person name="Martin F."/>
            <person name="Silar P."/>
            <person name="Natvig D.O."/>
            <person name="Lalanne C."/>
            <person name="Gautier V."/>
            <person name="Ament-Velasquez S.L."/>
            <person name="Kruys A."/>
            <person name="Hutchinson M.I."/>
            <person name="Powell A.J."/>
            <person name="Barry K."/>
            <person name="Miller A.N."/>
            <person name="Grigoriev I.V."/>
            <person name="Debuchy R."/>
            <person name="Gladieux P."/>
            <person name="Hiltunen Thoren M."/>
            <person name="Johannesson H."/>
        </authorList>
    </citation>
    <scope>NUCLEOTIDE SEQUENCE</scope>
    <source>
        <strain evidence="3">CBS 103.79</strain>
    </source>
</reference>
<dbReference type="SUPFAM" id="SSF53335">
    <property type="entry name" value="S-adenosyl-L-methionine-dependent methyltransferases"/>
    <property type="match status" value="1"/>
</dbReference>
<evidence type="ECO:0000256" key="1">
    <source>
        <dbReference type="SAM" id="MobiDB-lite"/>
    </source>
</evidence>
<name>A0AAN6ME98_9PEZI</name>
<dbReference type="GO" id="GO:0008168">
    <property type="term" value="F:methyltransferase activity"/>
    <property type="evidence" value="ECO:0007669"/>
    <property type="project" value="UniProtKB-KW"/>
</dbReference>
<keyword evidence="4" id="KW-1185">Reference proteome</keyword>
<protein>
    <submittedName>
        <fullName evidence="3">S-adenosyl-L-methionine-dependent methyltransferase</fullName>
    </submittedName>
</protein>
<dbReference type="PANTHER" id="PTHR44068">
    <property type="entry name" value="ZGC:194242"/>
    <property type="match status" value="1"/>
</dbReference>
<evidence type="ECO:0000313" key="4">
    <source>
        <dbReference type="Proteomes" id="UP001303889"/>
    </source>
</evidence>
<comment type="caution">
    <text evidence="3">The sequence shown here is derived from an EMBL/GenBank/DDBJ whole genome shotgun (WGS) entry which is preliminary data.</text>
</comment>
<keyword evidence="3" id="KW-0489">Methyltransferase</keyword>
<accession>A0AAN6ME98</accession>
<sequence>MVAVPDPHPSLDTVRQPGLTEFKAPLDYKTRVKASYDAYADRDNGGTPARNPAHRTEMVKKVFELLLQGAREDDRNKAWMAAMRSGNRAVTRPFVRTPRGAVVPTLWGMHALEAGCGGGAPVIEMLLAEEIDTVAVDISRRQVDAAKGRFPEATRTLRAVWAEQDMMDMRFPPAEFNMVVALYSLMHLEQAEQTVFLHRAHRWLKPGGMLLINFPRDEVQGQVIDRWQGMENGLMFKSSWGEVKTLHIIRELGFQIMVQRVTGDDSVCEPSFMWVIAKKPKPLAPPKKEEWVRRSRAHTDAEPLAEDPMTVQGLKDGGVV</sequence>
<dbReference type="CDD" id="cd02440">
    <property type="entry name" value="AdoMet_MTases"/>
    <property type="match status" value="1"/>
</dbReference>
<proteinExistence type="predicted"/>
<keyword evidence="3" id="KW-0808">Transferase</keyword>
<dbReference type="InterPro" id="IPR041698">
    <property type="entry name" value="Methyltransf_25"/>
</dbReference>
<dbReference type="Pfam" id="PF13649">
    <property type="entry name" value="Methyltransf_25"/>
    <property type="match status" value="1"/>
</dbReference>
<dbReference type="InterPro" id="IPR050447">
    <property type="entry name" value="Erg6_SMT_methyltransf"/>
</dbReference>
<dbReference type="PANTHER" id="PTHR44068:SF11">
    <property type="entry name" value="GERANYL DIPHOSPHATE 2-C-METHYLTRANSFERASE"/>
    <property type="match status" value="1"/>
</dbReference>
<organism evidence="3 4">
    <name type="scientific">Staphylotrichum tortipilum</name>
    <dbReference type="NCBI Taxonomy" id="2831512"/>
    <lineage>
        <taxon>Eukaryota</taxon>
        <taxon>Fungi</taxon>
        <taxon>Dikarya</taxon>
        <taxon>Ascomycota</taxon>
        <taxon>Pezizomycotina</taxon>
        <taxon>Sordariomycetes</taxon>
        <taxon>Sordariomycetidae</taxon>
        <taxon>Sordariales</taxon>
        <taxon>Chaetomiaceae</taxon>
        <taxon>Staphylotrichum</taxon>
    </lineage>
</organism>
<reference evidence="3" key="2">
    <citation type="submission" date="2023-05" db="EMBL/GenBank/DDBJ databases">
        <authorList>
            <consortium name="Lawrence Berkeley National Laboratory"/>
            <person name="Steindorff A."/>
            <person name="Hensen N."/>
            <person name="Bonometti L."/>
            <person name="Westerberg I."/>
            <person name="Brannstrom I.O."/>
            <person name="Guillou S."/>
            <person name="Cros-Aarteil S."/>
            <person name="Calhoun S."/>
            <person name="Haridas S."/>
            <person name="Kuo A."/>
            <person name="Mondo S."/>
            <person name="Pangilinan J."/>
            <person name="Riley R."/>
            <person name="Labutti K."/>
            <person name="Andreopoulos B."/>
            <person name="Lipzen A."/>
            <person name="Chen C."/>
            <person name="Yanf M."/>
            <person name="Daum C."/>
            <person name="Ng V."/>
            <person name="Clum A."/>
            <person name="Ohm R."/>
            <person name="Martin F."/>
            <person name="Silar P."/>
            <person name="Natvig D."/>
            <person name="Lalanne C."/>
            <person name="Gautier V."/>
            <person name="Ament-Velasquez S.L."/>
            <person name="Kruys A."/>
            <person name="Hutchinson M.I."/>
            <person name="Powell A.J."/>
            <person name="Barry K."/>
            <person name="Miller A.N."/>
            <person name="Grigoriev I.V."/>
            <person name="Debuchy R."/>
            <person name="Gladieux P."/>
            <person name="Thoren M.H."/>
            <person name="Johannesson H."/>
        </authorList>
    </citation>
    <scope>NUCLEOTIDE SEQUENCE</scope>
    <source>
        <strain evidence="3">CBS 103.79</strain>
    </source>
</reference>
<dbReference type="InterPro" id="IPR029063">
    <property type="entry name" value="SAM-dependent_MTases_sf"/>
</dbReference>
<feature type="compositionally biased region" description="Basic and acidic residues" evidence="1">
    <location>
        <begin position="286"/>
        <end position="301"/>
    </location>
</feature>
<dbReference type="Proteomes" id="UP001303889">
    <property type="component" value="Unassembled WGS sequence"/>
</dbReference>
<evidence type="ECO:0000259" key="2">
    <source>
        <dbReference type="Pfam" id="PF13649"/>
    </source>
</evidence>
<feature type="domain" description="Methyltransferase" evidence="2">
    <location>
        <begin position="112"/>
        <end position="208"/>
    </location>
</feature>
<dbReference type="EMBL" id="MU855911">
    <property type="protein sequence ID" value="KAK3898589.1"/>
    <property type="molecule type" value="Genomic_DNA"/>
</dbReference>
<feature type="region of interest" description="Disordered" evidence="1">
    <location>
        <begin position="286"/>
        <end position="320"/>
    </location>
</feature>
<dbReference type="Gene3D" id="3.40.50.150">
    <property type="entry name" value="Vaccinia Virus protein VP39"/>
    <property type="match status" value="1"/>
</dbReference>
<gene>
    <name evidence="3" type="ORF">C8A05DRAFT_18859</name>
</gene>
<dbReference type="AlphaFoldDB" id="A0AAN6ME98"/>